<name>A0A0P0YSM7_9ENTR</name>
<feature type="domain" description="Polysaccharide pyruvyl transferase" evidence="1">
    <location>
        <begin position="14"/>
        <end position="317"/>
    </location>
</feature>
<dbReference type="PANTHER" id="PTHR36836">
    <property type="entry name" value="COLANIC ACID BIOSYNTHESIS PROTEIN WCAK"/>
    <property type="match status" value="1"/>
</dbReference>
<organism evidence="2">
    <name type="scientific">Klebsiella sp. 265(1)</name>
    <dbReference type="NCBI Taxonomy" id="1497836"/>
    <lineage>
        <taxon>Bacteria</taxon>
        <taxon>Pseudomonadati</taxon>
        <taxon>Pseudomonadota</taxon>
        <taxon>Gammaproteobacteria</taxon>
        <taxon>Enterobacterales</taxon>
        <taxon>Enterobacteriaceae</taxon>
        <taxon>Klebsiella/Raoultella group</taxon>
        <taxon>Klebsiella</taxon>
    </lineage>
</organism>
<proteinExistence type="predicted"/>
<sequence>MKKVLAINECCSDNIGDHAINHGLQKLIMINSYEAQSVGFDAGVKHEKPQKIATDNVHLSFRTRFKKKYLSGRQSLKYALWLIKNLLRVRSTVKNEHQAAIIGGGQLIQSGGTFPIAMFVWTFYCKKKNLPIYIAGVGCAEKFSKLDVWLYKVSFKRAKKIFVRDVSSRDKLKSIFSTESELIPDLAYALYDEGTFFSDKKERTLIGCTSYYVYEKNIKELSRKDGLTNSQYIDKWQSIVLSELNNKKEVILASTTVQDAVLNKLIYGRLVELGYSSKIELVESIPSTYEYLALLNNVNKVISGRMHSLILGHISGCRIETIDINKKIDQFMFEYSDKHPSELNANLNEKFKNII</sequence>
<gene>
    <name evidence="2" type="primary">wclV</name>
</gene>
<dbReference type="GO" id="GO:0016740">
    <property type="term" value="F:transferase activity"/>
    <property type="evidence" value="ECO:0007669"/>
    <property type="project" value="UniProtKB-KW"/>
</dbReference>
<dbReference type="EMBL" id="AB924604">
    <property type="protein sequence ID" value="BAT24268.1"/>
    <property type="molecule type" value="Genomic_DNA"/>
</dbReference>
<evidence type="ECO:0000313" key="2">
    <source>
        <dbReference type="EMBL" id="BAT24268.1"/>
    </source>
</evidence>
<protein>
    <submittedName>
        <fullName evidence="2">Pyruvyl transferase</fullName>
    </submittedName>
</protein>
<dbReference type="AlphaFoldDB" id="A0A0P0YSM7"/>
<reference evidence="2" key="1">
    <citation type="submission" date="2014-04" db="EMBL/GenBank/DDBJ databases">
        <authorList>
            <person name="Harrison E."/>
        </authorList>
    </citation>
    <scope>NUCLEOTIDE SEQUENCE</scope>
    <source>
        <strain evidence="2">265</strain>
    </source>
</reference>
<evidence type="ECO:0000259" key="1">
    <source>
        <dbReference type="Pfam" id="PF04230"/>
    </source>
</evidence>
<dbReference type="PANTHER" id="PTHR36836:SF1">
    <property type="entry name" value="COLANIC ACID BIOSYNTHESIS PROTEIN WCAK"/>
    <property type="match status" value="1"/>
</dbReference>
<dbReference type="InterPro" id="IPR007345">
    <property type="entry name" value="Polysacch_pyruvyl_Trfase"/>
</dbReference>
<keyword evidence="2" id="KW-0808">Transferase</keyword>
<reference evidence="2" key="2">
    <citation type="journal article" date="2015" name="Sci. Rep.">
        <title>Genetic analysis of capsular polysaccharide synthesis gene clusters in 79 capsular types of Klebsiella spp.</title>
        <authorList>
            <person name="Pan Y.J."/>
            <person name="Lin T.L."/>
            <person name="Chen C.T."/>
            <person name="Chen Y.Y."/>
            <person name="Hsieh P.F."/>
            <person name="Hsu C.R."/>
            <person name="Wu M.C."/>
            <person name="Wang J.T."/>
        </authorList>
    </citation>
    <scope>NUCLEOTIDE SEQUENCE</scope>
    <source>
        <strain evidence="2">265</strain>
    </source>
</reference>
<accession>A0A0P0YSM7</accession>
<dbReference type="Pfam" id="PF04230">
    <property type="entry name" value="PS_pyruv_trans"/>
    <property type="match status" value="1"/>
</dbReference>